<accession>A0A4Y2BHP9</accession>
<organism evidence="1 2">
    <name type="scientific">Araneus ventricosus</name>
    <name type="common">Orbweaver spider</name>
    <name type="synonym">Epeira ventricosa</name>
    <dbReference type="NCBI Taxonomy" id="182803"/>
    <lineage>
        <taxon>Eukaryota</taxon>
        <taxon>Metazoa</taxon>
        <taxon>Ecdysozoa</taxon>
        <taxon>Arthropoda</taxon>
        <taxon>Chelicerata</taxon>
        <taxon>Arachnida</taxon>
        <taxon>Araneae</taxon>
        <taxon>Araneomorphae</taxon>
        <taxon>Entelegynae</taxon>
        <taxon>Araneoidea</taxon>
        <taxon>Araneidae</taxon>
        <taxon>Araneus</taxon>
    </lineage>
</organism>
<evidence type="ECO:0000313" key="2">
    <source>
        <dbReference type="Proteomes" id="UP000499080"/>
    </source>
</evidence>
<protein>
    <submittedName>
        <fullName evidence="1">Uncharacterized protein</fullName>
    </submittedName>
</protein>
<keyword evidence="2" id="KW-1185">Reference proteome</keyword>
<evidence type="ECO:0000313" key="1">
    <source>
        <dbReference type="EMBL" id="GBL90806.1"/>
    </source>
</evidence>
<dbReference type="AlphaFoldDB" id="A0A4Y2BHP9"/>
<sequence length="123" mass="13779">MPLFTFFHATISPLCCLKCAGVVLDFHNDLVIGTIPVNYFELVKMTSFFIEGWACCCCFLFHLLQSSARPSPRVRSPTENHKSLTIGERFMVKEESAASVGTRPWTPEGRSLTLPIAFILCFS</sequence>
<name>A0A4Y2BHP9_ARAVE</name>
<gene>
    <name evidence="1" type="ORF">AVEN_215543_1</name>
</gene>
<reference evidence="1 2" key="1">
    <citation type="journal article" date="2019" name="Sci. Rep.">
        <title>Orb-weaving spider Araneus ventricosus genome elucidates the spidroin gene catalogue.</title>
        <authorList>
            <person name="Kono N."/>
            <person name="Nakamura H."/>
            <person name="Ohtoshi R."/>
            <person name="Moran D.A.P."/>
            <person name="Shinohara A."/>
            <person name="Yoshida Y."/>
            <person name="Fujiwara M."/>
            <person name="Mori M."/>
            <person name="Tomita M."/>
            <person name="Arakawa K."/>
        </authorList>
    </citation>
    <scope>NUCLEOTIDE SEQUENCE [LARGE SCALE GENOMIC DNA]</scope>
</reference>
<proteinExistence type="predicted"/>
<comment type="caution">
    <text evidence="1">The sequence shown here is derived from an EMBL/GenBank/DDBJ whole genome shotgun (WGS) entry which is preliminary data.</text>
</comment>
<dbReference type="EMBL" id="BGPR01000074">
    <property type="protein sequence ID" value="GBL90806.1"/>
    <property type="molecule type" value="Genomic_DNA"/>
</dbReference>
<dbReference type="Proteomes" id="UP000499080">
    <property type="component" value="Unassembled WGS sequence"/>
</dbReference>